<name>A0ABT3GBT8_9BACT</name>
<reference evidence="1" key="1">
    <citation type="submission" date="2022-10" db="EMBL/GenBank/DDBJ databases">
        <title>Luteolibacter sp. GHJ8, whole genome shotgun sequencing project.</title>
        <authorList>
            <person name="Zhao G."/>
            <person name="Shen L."/>
        </authorList>
    </citation>
    <scope>NUCLEOTIDE SEQUENCE</scope>
    <source>
        <strain evidence="1">GHJ8</strain>
    </source>
</reference>
<gene>
    <name evidence="1" type="ORF">OJ996_26255</name>
</gene>
<dbReference type="EMBL" id="JAPDDR010000028">
    <property type="protein sequence ID" value="MCW1917117.1"/>
    <property type="molecule type" value="Genomic_DNA"/>
</dbReference>
<dbReference type="RefSeq" id="WP_264516736.1">
    <property type="nucleotide sequence ID" value="NZ_JAPDDR010000028.1"/>
</dbReference>
<sequence length="131" mass="14929">MRSSRTLVILLAAIALMASARWRDRHLQRQAKYREAHFLSIHAKLSTELRYKRIPHGSDAKRALQAAMNPKLAEFFLTPFPQGLKLDSREDGSFTLEEARPRLVSLFSSDRLVSTASTAPHWERSGKRATK</sequence>
<accession>A0ABT3GBT8</accession>
<comment type="caution">
    <text evidence="1">The sequence shown here is derived from an EMBL/GenBank/DDBJ whole genome shotgun (WGS) entry which is preliminary data.</text>
</comment>
<evidence type="ECO:0000313" key="2">
    <source>
        <dbReference type="Proteomes" id="UP001165653"/>
    </source>
</evidence>
<organism evidence="1 2">
    <name type="scientific">Luteolibacter rhizosphaerae</name>
    <dbReference type="NCBI Taxonomy" id="2989719"/>
    <lineage>
        <taxon>Bacteria</taxon>
        <taxon>Pseudomonadati</taxon>
        <taxon>Verrucomicrobiota</taxon>
        <taxon>Verrucomicrobiia</taxon>
        <taxon>Verrucomicrobiales</taxon>
        <taxon>Verrucomicrobiaceae</taxon>
        <taxon>Luteolibacter</taxon>
    </lineage>
</organism>
<keyword evidence="2" id="KW-1185">Reference proteome</keyword>
<proteinExistence type="predicted"/>
<evidence type="ECO:0000313" key="1">
    <source>
        <dbReference type="EMBL" id="MCW1917117.1"/>
    </source>
</evidence>
<dbReference type="Proteomes" id="UP001165653">
    <property type="component" value="Unassembled WGS sequence"/>
</dbReference>
<protein>
    <submittedName>
        <fullName evidence="1">Uncharacterized protein</fullName>
    </submittedName>
</protein>